<dbReference type="Gene3D" id="3.40.50.720">
    <property type="entry name" value="NAD(P)-binding Rossmann-like Domain"/>
    <property type="match status" value="1"/>
</dbReference>
<reference evidence="5" key="1">
    <citation type="submission" date="2018-06" db="EMBL/GenBank/DDBJ databases">
        <authorList>
            <person name="Zhirakovskaya E."/>
        </authorList>
    </citation>
    <scope>NUCLEOTIDE SEQUENCE</scope>
</reference>
<dbReference type="InterPro" id="IPR006183">
    <property type="entry name" value="Pgluconate_DH"/>
</dbReference>
<evidence type="ECO:0000313" key="5">
    <source>
        <dbReference type="EMBL" id="VAW00474.1"/>
    </source>
</evidence>
<name>A0A3B0SVF7_9ZZZZ</name>
<dbReference type="EMBL" id="UOEJ01000135">
    <property type="protein sequence ID" value="VAW00474.1"/>
    <property type="molecule type" value="Genomic_DNA"/>
</dbReference>
<dbReference type="InterPro" id="IPR004849">
    <property type="entry name" value="6DGDH_YqeC"/>
</dbReference>
<dbReference type="SMART" id="SM01350">
    <property type="entry name" value="6PGD"/>
    <property type="match status" value="1"/>
</dbReference>
<dbReference type="InterPro" id="IPR013328">
    <property type="entry name" value="6PGD_dom2"/>
</dbReference>
<dbReference type="GO" id="GO:0019521">
    <property type="term" value="P:D-gluconate metabolic process"/>
    <property type="evidence" value="ECO:0007669"/>
    <property type="project" value="UniProtKB-KW"/>
</dbReference>
<dbReference type="InterPro" id="IPR008927">
    <property type="entry name" value="6-PGluconate_DH-like_C_sf"/>
</dbReference>
<dbReference type="InterPro" id="IPR006115">
    <property type="entry name" value="6PGDH_NADP-bd"/>
</dbReference>
<sequence length="308" mass="33550">MRIGYIGLGKMGMGMVKLLLEKGHEVVATDPDGNARKEAEAAGAETVQNLGEFNDRLTGEKFIWIMVPHQIVDTVLADLGSILNEGDVIMDGGNSNYKETLRRGAELKDKGLVFMDVGVSGGPAGARNGACMMIGGAREKYDKYEQLFKDLSVKDGYAYMGETGAGHFVKMIHNGIEYGMMQAIGEGFEIMKESAFNLDLDEVTRIYNNGSVIESRLIGWLQNAYKEEGVDLDAISGEVSHSGEGQWTVEEAKDCRISPTERKVIPVPVIEAALQFRIDSTGNPSYTGQVVSALRNQFGGHIVKKDES</sequence>
<dbReference type="Pfam" id="PF00393">
    <property type="entry name" value="6PGD"/>
    <property type="match status" value="1"/>
</dbReference>
<evidence type="ECO:0000256" key="1">
    <source>
        <dbReference type="ARBA" id="ARBA00008419"/>
    </source>
</evidence>
<gene>
    <name evidence="5" type="ORF">MNBD_ALPHA01-836</name>
</gene>
<organism evidence="5">
    <name type="scientific">hydrothermal vent metagenome</name>
    <dbReference type="NCBI Taxonomy" id="652676"/>
    <lineage>
        <taxon>unclassified sequences</taxon>
        <taxon>metagenomes</taxon>
        <taxon>ecological metagenomes</taxon>
    </lineage>
</organism>
<dbReference type="SUPFAM" id="SSF51735">
    <property type="entry name" value="NAD(P)-binding Rossmann-fold domains"/>
    <property type="match status" value="1"/>
</dbReference>
<dbReference type="AlphaFoldDB" id="A0A3B0SVF7"/>
<dbReference type="Pfam" id="PF03446">
    <property type="entry name" value="NAD_binding_2"/>
    <property type="match status" value="1"/>
</dbReference>
<dbReference type="PANTHER" id="PTHR11811">
    <property type="entry name" value="6-PHOSPHOGLUCONATE DEHYDROGENASE"/>
    <property type="match status" value="1"/>
</dbReference>
<dbReference type="InterPro" id="IPR036291">
    <property type="entry name" value="NAD(P)-bd_dom_sf"/>
</dbReference>
<evidence type="ECO:0000256" key="2">
    <source>
        <dbReference type="ARBA" id="ARBA00023002"/>
    </source>
</evidence>
<keyword evidence="3" id="KW-0311">Gluconate utilization</keyword>
<accession>A0A3B0SVF7</accession>
<comment type="similarity">
    <text evidence="1">Belongs to the 6-phosphogluconate dehydrogenase family.</text>
</comment>
<evidence type="ECO:0000256" key="3">
    <source>
        <dbReference type="ARBA" id="ARBA00023064"/>
    </source>
</evidence>
<dbReference type="Gene3D" id="1.10.1040.10">
    <property type="entry name" value="N-(1-d-carboxylethyl)-l-norvaline Dehydrogenase, domain 2"/>
    <property type="match status" value="1"/>
</dbReference>
<evidence type="ECO:0000259" key="4">
    <source>
        <dbReference type="SMART" id="SM01350"/>
    </source>
</evidence>
<dbReference type="NCBIfam" id="TIGR00872">
    <property type="entry name" value="gnd_rel"/>
    <property type="match status" value="1"/>
</dbReference>
<dbReference type="GO" id="GO:0050661">
    <property type="term" value="F:NADP binding"/>
    <property type="evidence" value="ECO:0007669"/>
    <property type="project" value="InterPro"/>
</dbReference>
<feature type="domain" description="6-phosphogluconate dehydrogenase C-terminal" evidence="4">
    <location>
        <begin position="166"/>
        <end position="308"/>
    </location>
</feature>
<dbReference type="InterPro" id="IPR006114">
    <property type="entry name" value="6PGDH_C"/>
</dbReference>
<dbReference type="NCBIfam" id="NF007161">
    <property type="entry name" value="PRK09599.1"/>
    <property type="match status" value="1"/>
</dbReference>
<dbReference type="SUPFAM" id="SSF48179">
    <property type="entry name" value="6-phosphogluconate dehydrogenase C-terminal domain-like"/>
    <property type="match status" value="1"/>
</dbReference>
<proteinExistence type="inferred from homology"/>
<dbReference type="GO" id="GO:0006098">
    <property type="term" value="P:pentose-phosphate shunt"/>
    <property type="evidence" value="ECO:0007669"/>
    <property type="project" value="InterPro"/>
</dbReference>
<protein>
    <submittedName>
        <fullName evidence="5">6-phosphogluconate dehydrogenase, decarboxylating</fullName>
        <ecNumber evidence="5">1.1.1.44</ecNumber>
    </submittedName>
</protein>
<dbReference type="EC" id="1.1.1.44" evidence="5"/>
<dbReference type="PRINTS" id="PR00076">
    <property type="entry name" value="6PGDHDRGNASE"/>
</dbReference>
<keyword evidence="2 5" id="KW-0560">Oxidoreductase</keyword>
<dbReference type="GO" id="GO:0004616">
    <property type="term" value="F:phosphogluconate dehydrogenase (decarboxylating) activity"/>
    <property type="evidence" value="ECO:0007669"/>
    <property type="project" value="UniProtKB-EC"/>
</dbReference>